<evidence type="ECO:0000313" key="2">
    <source>
        <dbReference type="EMBL" id="PTM47389.1"/>
    </source>
</evidence>
<feature type="region of interest" description="Disordered" evidence="1">
    <location>
        <begin position="1"/>
        <end position="48"/>
    </location>
</feature>
<comment type="caution">
    <text evidence="2">The sequence shown here is derived from an EMBL/GenBank/DDBJ whole genome shotgun (WGS) entry which is preliminary data.</text>
</comment>
<dbReference type="AlphaFoldDB" id="A0A2T4YU97"/>
<dbReference type="RefSeq" id="WP_156360378.1">
    <property type="nucleotide sequence ID" value="NZ_CP098762.1"/>
</dbReference>
<proteinExistence type="predicted"/>
<dbReference type="GeneID" id="93688537"/>
<evidence type="ECO:0000313" key="3">
    <source>
        <dbReference type="Proteomes" id="UP000240996"/>
    </source>
</evidence>
<gene>
    <name evidence="2" type="ORF">C8J24_0786</name>
</gene>
<reference evidence="2 3" key="1">
    <citation type="submission" date="2018-04" db="EMBL/GenBank/DDBJ databases">
        <title>Genomic Encyclopedia of Type Strains, Phase III (KMG-III): the genomes of soil and plant-associated and newly described type strains.</title>
        <authorList>
            <person name="Whitman W."/>
        </authorList>
    </citation>
    <scope>NUCLEOTIDE SEQUENCE [LARGE SCALE GENOMIC DNA]</scope>
    <source>
        <strain evidence="2 3">NW12</strain>
    </source>
</reference>
<organism evidence="2 3">
    <name type="scientific">Sphingomonas aerolata</name>
    <dbReference type="NCBI Taxonomy" id="185951"/>
    <lineage>
        <taxon>Bacteria</taxon>
        <taxon>Pseudomonadati</taxon>
        <taxon>Pseudomonadota</taxon>
        <taxon>Alphaproteobacteria</taxon>
        <taxon>Sphingomonadales</taxon>
        <taxon>Sphingomonadaceae</taxon>
        <taxon>Sphingomonas</taxon>
    </lineage>
</organism>
<dbReference type="Proteomes" id="UP000240996">
    <property type="component" value="Unassembled WGS sequence"/>
</dbReference>
<name>A0A2T4YU97_9SPHN</name>
<sequence length="48" mass="4868">MADKQPMQGVPEGDDGAKQKDGVNDAPAKDKGGESGGGSYPNPHEGKD</sequence>
<protein>
    <submittedName>
        <fullName evidence="2">Uncharacterized protein</fullName>
    </submittedName>
</protein>
<accession>A0A2T4YU97</accession>
<feature type="compositionally biased region" description="Basic and acidic residues" evidence="1">
    <location>
        <begin position="15"/>
        <end position="33"/>
    </location>
</feature>
<dbReference type="EMBL" id="PZZN01000001">
    <property type="protein sequence ID" value="PTM47389.1"/>
    <property type="molecule type" value="Genomic_DNA"/>
</dbReference>
<evidence type="ECO:0000256" key="1">
    <source>
        <dbReference type="SAM" id="MobiDB-lite"/>
    </source>
</evidence>
<keyword evidence="3" id="KW-1185">Reference proteome</keyword>